<name>A0A4Y7Q587_9AGAM</name>
<reference evidence="2 3" key="1">
    <citation type="submission" date="2018-06" db="EMBL/GenBank/DDBJ databases">
        <title>A transcriptomic atlas of mushroom development highlights an independent origin of complex multicellularity.</title>
        <authorList>
            <consortium name="DOE Joint Genome Institute"/>
            <person name="Krizsan K."/>
            <person name="Almasi E."/>
            <person name="Merenyi Z."/>
            <person name="Sahu N."/>
            <person name="Viragh M."/>
            <person name="Koszo T."/>
            <person name="Mondo S."/>
            <person name="Kiss B."/>
            <person name="Balint B."/>
            <person name="Kues U."/>
            <person name="Barry K."/>
            <person name="Hegedus J.C."/>
            <person name="Henrissat B."/>
            <person name="Johnson J."/>
            <person name="Lipzen A."/>
            <person name="Ohm R."/>
            <person name="Nagy I."/>
            <person name="Pangilinan J."/>
            <person name="Yan J."/>
            <person name="Xiong Y."/>
            <person name="Grigoriev I.V."/>
            <person name="Hibbett D.S."/>
            <person name="Nagy L.G."/>
        </authorList>
    </citation>
    <scope>NUCLEOTIDE SEQUENCE [LARGE SCALE GENOMIC DNA]</scope>
    <source>
        <strain evidence="2 3">SZMC22713</strain>
    </source>
</reference>
<dbReference type="InterPro" id="IPR001810">
    <property type="entry name" value="F-box_dom"/>
</dbReference>
<evidence type="ECO:0000313" key="2">
    <source>
        <dbReference type="EMBL" id="TDL22368.1"/>
    </source>
</evidence>
<sequence length="817" mass="92541">MAKSSPILTLPQDVIIEIYLLLPLQSIASLRQCCSQLTQSISCDKQLWVRLIDRDKGRRRISLLPYRRTINFANAFAVESWIRNAITLEKAYESNLRLTLDHTVVQDRLSATWAKLIRGRWCLVATSNVQQSWLSLWDGGSTGRPLRMRYSLSGPVMDGLVEDTPDGIHLALSIGTRSPHIQVLRLAQWQDHIRIDKLATIDGASHTRVLRGSLLGFAVRNGDDSFPQLIDWSSGKAYVLGLTRTAHSQPSPSSAAVHNTCWAMALWGDYVVVVLDSTITIYRRPNFSTDSIAELLEVIALGGSDTQIYIREAHCVICPDSTASDATSRGRNPSPNALGIIFRGNLRATYVTAIHELETSHHPRFLATRLVYWHSIPEAPDSTSAMRIFAGSTRSKILFYTSRPDEHDYRSDPPGLYFSDIRLTRCLNSDTRHADSNHPLYECAFGSSVQLSPSDLPLLHFYPYIDFDDARGILLITTSRGDFWTARVLREEILTKDSLDDGLPSVRPVGLTEEHAESLTMDLPMYYKYRSEVENDHIPDNLRSETIERWQTPGCDNLELPGWSKEWDAFPDFNRWVIPPLCWGIADNGFQNYSERSIVTLIRHHCCILGDPIPLLYDDYNSVIFHVGQRLYIIKEGQEDWYSIVQVLLTLSEFSSDPSRLSASRDVNVEQSYRDWNLEALDNIVQAYDESLEHVAMGDIDIEFDKLDPDPAKWTKEQWDEITEESLWTVDDTIQSLHAEPSNSSVLAKPNETVTTLQNASHLASTMHSGQNCHWRVLVILVETEDPVLRWGIVVAAKIFYNVMLNSATRFCSCSRL</sequence>
<dbReference type="OrthoDB" id="2786194at2759"/>
<feature type="domain" description="F-box" evidence="1">
    <location>
        <begin position="4"/>
        <end position="51"/>
    </location>
</feature>
<dbReference type="InterPro" id="IPR036047">
    <property type="entry name" value="F-box-like_dom_sf"/>
</dbReference>
<dbReference type="PROSITE" id="PS50181">
    <property type="entry name" value="FBOX"/>
    <property type="match status" value="1"/>
</dbReference>
<evidence type="ECO:0000313" key="3">
    <source>
        <dbReference type="Proteomes" id="UP000294933"/>
    </source>
</evidence>
<gene>
    <name evidence="2" type="ORF">BD410DRAFT_828472</name>
</gene>
<proteinExistence type="predicted"/>
<dbReference type="Proteomes" id="UP000294933">
    <property type="component" value="Unassembled WGS sequence"/>
</dbReference>
<dbReference type="Gene3D" id="1.20.1280.50">
    <property type="match status" value="1"/>
</dbReference>
<evidence type="ECO:0000259" key="1">
    <source>
        <dbReference type="PROSITE" id="PS50181"/>
    </source>
</evidence>
<accession>A0A4Y7Q587</accession>
<protein>
    <recommendedName>
        <fullName evidence="1">F-box domain-containing protein</fullName>
    </recommendedName>
</protein>
<keyword evidence="3" id="KW-1185">Reference proteome</keyword>
<dbReference type="AlphaFoldDB" id="A0A4Y7Q587"/>
<organism evidence="2 3">
    <name type="scientific">Rickenella mellea</name>
    <dbReference type="NCBI Taxonomy" id="50990"/>
    <lineage>
        <taxon>Eukaryota</taxon>
        <taxon>Fungi</taxon>
        <taxon>Dikarya</taxon>
        <taxon>Basidiomycota</taxon>
        <taxon>Agaricomycotina</taxon>
        <taxon>Agaricomycetes</taxon>
        <taxon>Hymenochaetales</taxon>
        <taxon>Rickenellaceae</taxon>
        <taxon>Rickenella</taxon>
    </lineage>
</organism>
<dbReference type="EMBL" id="ML170175">
    <property type="protein sequence ID" value="TDL22368.1"/>
    <property type="molecule type" value="Genomic_DNA"/>
</dbReference>
<dbReference type="VEuPathDB" id="FungiDB:BD410DRAFT_828472"/>
<dbReference type="SUPFAM" id="SSF81383">
    <property type="entry name" value="F-box domain"/>
    <property type="match status" value="1"/>
</dbReference>